<dbReference type="PANTHER" id="PTHR13489:SF0">
    <property type="entry name" value="MINI-CHROMOSOME MAINTENANCE COMPLEX-BINDING PROTEIN"/>
    <property type="match status" value="1"/>
</dbReference>
<evidence type="ECO:0000313" key="4">
    <source>
        <dbReference type="EMBL" id="KAG2449005.1"/>
    </source>
</evidence>
<evidence type="ECO:0008006" key="6">
    <source>
        <dbReference type="Google" id="ProtNLM"/>
    </source>
</evidence>
<comment type="subcellular location">
    <subcellularLocation>
        <location evidence="1">Nucleus</location>
    </subcellularLocation>
</comment>
<proteinExistence type="predicted"/>
<dbReference type="InterPro" id="IPR019140">
    <property type="entry name" value="MCM_complex-bd"/>
</dbReference>
<dbReference type="PANTHER" id="PTHR13489">
    <property type="entry name" value="MINI-CHROMOSOME MAINTENANCE COMPLEX-BINDING PROTEIN"/>
    <property type="match status" value="1"/>
</dbReference>
<feature type="region of interest" description="Disordered" evidence="3">
    <location>
        <begin position="649"/>
        <end position="672"/>
    </location>
</feature>
<dbReference type="AlphaFoldDB" id="A0A835WKA5"/>
<feature type="region of interest" description="Disordered" evidence="3">
    <location>
        <begin position="316"/>
        <end position="336"/>
    </location>
</feature>
<dbReference type="Pfam" id="PF09739">
    <property type="entry name" value="MCM_bind"/>
    <property type="match status" value="3"/>
</dbReference>
<name>A0A835WKA5_9CHLO</name>
<feature type="region of interest" description="Disordered" evidence="3">
    <location>
        <begin position="89"/>
        <end position="124"/>
    </location>
</feature>
<sequence length="823" mass="83430">MVQDLLNPEYYVGAFQAASGQWVTSKFCDPDIPEDTPQSATPTIWERRPVVLVPVPGLSSWALPAVPAVPAKEAQATEAFVETGIMEPAQAQPQPVQQPAQQQPTRAKRERSSDADAQHDSMAAAASAGGAVVLSPRGVNAATAAAPAAPSAAGESMSHDTELSDDQGLGPSGAAAGGAGSPGEAEGATRPRVRRREDPTAGLVVGDTGAASDRGAPVPTFAPATAAATGCDACAGGHACGQHPAGADAAAQQSQAPGEVPGSCIVYLYDNAPALPLHEVVEVVGVLSHMPQLAQLEYDNQDPLLAQELASLGLDADGSGNGRSGSAPTAGSDAATMGDVAERGVRAAQGERLAFEAIRAAHPPTSKVMRLHAILVHRQPDLVPALPAAGAAAATEVAAGAAPAAAPAAVADRAALRVRALALLRWALGGDGLAAEYVLLQLLSRVVNRGDPNALGQLALNISRCPGAVPCGASAPPAPSVGAAAAAASTPAHSSPALAAELLAGRGVSGFASALQAAVSCLVPLSVALPLSVEGCNSLSWSPVRDVSRERTAPSPLQLAPGTVLLLDETVMAPGQLNSQGVVSMQALLALARQQELLYDFETFQHPVPLDLPLIVLTQGRSLLRDCLPLRLPLTATQPFPSAKAVLASRGCPPAADSPNTSPPTSSGGAAAAPNAAAAAAGAGIVVPMGDGAAGASAAEASASAAGVDDVALTAVRSYLAAARAEQGYELAEGMAQVLEQWFVGQRRAAQAQAQAQPHQGQQQGRQQGGAAEGGMTPEEFHMKLTLARLLVMSYGEKQLTRERWQQLLQMEHTREARLRVVG</sequence>
<feature type="region of interest" description="Disordered" evidence="3">
    <location>
        <begin position="150"/>
        <end position="217"/>
    </location>
</feature>
<evidence type="ECO:0000256" key="2">
    <source>
        <dbReference type="ARBA" id="ARBA00023242"/>
    </source>
</evidence>
<feature type="compositionally biased region" description="Low complexity" evidence="3">
    <location>
        <begin position="89"/>
        <end position="104"/>
    </location>
</feature>
<feature type="compositionally biased region" description="Low complexity" evidence="3">
    <location>
        <begin position="750"/>
        <end position="766"/>
    </location>
</feature>
<evidence type="ECO:0000256" key="1">
    <source>
        <dbReference type="ARBA" id="ARBA00004123"/>
    </source>
</evidence>
<keyword evidence="2" id="KW-0539">Nucleus</keyword>
<keyword evidence="5" id="KW-1185">Reference proteome</keyword>
<gene>
    <name evidence="4" type="ORF">HYH02_005759</name>
</gene>
<feature type="compositionally biased region" description="Low complexity" evidence="3">
    <location>
        <begin position="653"/>
        <end position="672"/>
    </location>
</feature>
<dbReference type="GO" id="GO:0006261">
    <property type="term" value="P:DNA-templated DNA replication"/>
    <property type="evidence" value="ECO:0007669"/>
    <property type="project" value="TreeGrafter"/>
</dbReference>
<dbReference type="EMBL" id="JAEHOD010000015">
    <property type="protein sequence ID" value="KAG2449005.1"/>
    <property type="molecule type" value="Genomic_DNA"/>
</dbReference>
<protein>
    <recommendedName>
        <fullName evidence="6">Mini-chromosome maintenance complex-binding protein</fullName>
    </recommendedName>
</protein>
<organism evidence="4 5">
    <name type="scientific">Chlamydomonas schloesseri</name>
    <dbReference type="NCBI Taxonomy" id="2026947"/>
    <lineage>
        <taxon>Eukaryota</taxon>
        <taxon>Viridiplantae</taxon>
        <taxon>Chlorophyta</taxon>
        <taxon>core chlorophytes</taxon>
        <taxon>Chlorophyceae</taxon>
        <taxon>CS clade</taxon>
        <taxon>Chlamydomonadales</taxon>
        <taxon>Chlamydomonadaceae</taxon>
        <taxon>Chlamydomonas</taxon>
    </lineage>
</organism>
<feature type="region of interest" description="Disordered" evidence="3">
    <location>
        <begin position="750"/>
        <end position="776"/>
    </location>
</feature>
<dbReference type="GO" id="GO:0003682">
    <property type="term" value="F:chromatin binding"/>
    <property type="evidence" value="ECO:0007669"/>
    <property type="project" value="TreeGrafter"/>
</dbReference>
<dbReference type="Proteomes" id="UP000613740">
    <property type="component" value="Unassembled WGS sequence"/>
</dbReference>
<evidence type="ECO:0000256" key="3">
    <source>
        <dbReference type="SAM" id="MobiDB-lite"/>
    </source>
</evidence>
<reference evidence="4" key="1">
    <citation type="journal article" date="2020" name="bioRxiv">
        <title>Comparative genomics of Chlamydomonas.</title>
        <authorList>
            <person name="Craig R.J."/>
            <person name="Hasan A.R."/>
            <person name="Ness R.W."/>
            <person name="Keightley P.D."/>
        </authorList>
    </citation>
    <scope>NUCLEOTIDE SEQUENCE</scope>
    <source>
        <strain evidence="4">CCAP 11/173</strain>
    </source>
</reference>
<accession>A0A835WKA5</accession>
<dbReference type="OrthoDB" id="329666at2759"/>
<evidence type="ECO:0000313" key="5">
    <source>
        <dbReference type="Proteomes" id="UP000613740"/>
    </source>
</evidence>
<dbReference type="GO" id="GO:0005634">
    <property type="term" value="C:nucleus"/>
    <property type="evidence" value="ECO:0007669"/>
    <property type="project" value="UniProtKB-SubCell"/>
</dbReference>
<comment type="caution">
    <text evidence="4">The sequence shown here is derived from an EMBL/GenBank/DDBJ whole genome shotgun (WGS) entry which is preliminary data.</text>
</comment>
<feature type="compositionally biased region" description="Basic and acidic residues" evidence="3">
    <location>
        <begin position="110"/>
        <end position="119"/>
    </location>
</feature>